<dbReference type="Proteomes" id="UP000637788">
    <property type="component" value="Unassembled WGS sequence"/>
</dbReference>
<dbReference type="InterPro" id="IPR025637">
    <property type="entry name" value="DUF4333"/>
</dbReference>
<reference evidence="2" key="1">
    <citation type="journal article" date="2014" name="Int. J. Syst. Evol. Microbiol.">
        <title>Complete genome sequence of Corynebacterium casei LMG S-19264T (=DSM 44701T), isolated from a smear-ripened cheese.</title>
        <authorList>
            <consortium name="US DOE Joint Genome Institute (JGI-PGF)"/>
            <person name="Walter F."/>
            <person name="Albersmeier A."/>
            <person name="Kalinowski J."/>
            <person name="Ruckert C."/>
        </authorList>
    </citation>
    <scope>NUCLEOTIDE SEQUENCE</scope>
    <source>
        <strain evidence="2">JCM 3035</strain>
    </source>
</reference>
<reference evidence="2" key="2">
    <citation type="submission" date="2020-09" db="EMBL/GenBank/DDBJ databases">
        <authorList>
            <person name="Sun Q."/>
            <person name="Ohkuma M."/>
        </authorList>
    </citation>
    <scope>NUCLEOTIDE SEQUENCE</scope>
    <source>
        <strain evidence="2">JCM 3035</strain>
    </source>
</reference>
<accession>A0A917VD74</accession>
<protein>
    <recommendedName>
        <fullName evidence="1">DUF4333 domain-containing protein</fullName>
    </recommendedName>
</protein>
<sequence length="122" mass="12618">MQRKFLVGVIGGATAVVALGGVGTYLLSGTESTTSLDEYTVVTVDGHKALSPDIVAGRTQSKYNPLPWVGEKVTGVTCPTGLKAVTGTKVTCTAKDDAGKSVSIPVSVVKATDSSVTWKFER</sequence>
<evidence type="ECO:0000259" key="1">
    <source>
        <dbReference type="Pfam" id="PF14230"/>
    </source>
</evidence>
<comment type="caution">
    <text evidence="2">The sequence shown here is derived from an EMBL/GenBank/DDBJ whole genome shotgun (WGS) entry which is preliminary data.</text>
</comment>
<evidence type="ECO:0000313" key="3">
    <source>
        <dbReference type="Proteomes" id="UP000637788"/>
    </source>
</evidence>
<dbReference type="EMBL" id="BMPQ01000005">
    <property type="protein sequence ID" value="GGK63033.1"/>
    <property type="molecule type" value="Genomic_DNA"/>
</dbReference>
<evidence type="ECO:0000313" key="2">
    <source>
        <dbReference type="EMBL" id="GGK63033.1"/>
    </source>
</evidence>
<proteinExistence type="predicted"/>
<dbReference type="AlphaFoldDB" id="A0A917VD74"/>
<dbReference type="Pfam" id="PF14230">
    <property type="entry name" value="DUF4333"/>
    <property type="match status" value="1"/>
</dbReference>
<name>A0A917VD74_9ACTN</name>
<keyword evidence="3" id="KW-1185">Reference proteome</keyword>
<organism evidence="2 3">
    <name type="scientific">Streptomyces flaveus</name>
    <dbReference type="NCBI Taxonomy" id="66370"/>
    <lineage>
        <taxon>Bacteria</taxon>
        <taxon>Bacillati</taxon>
        <taxon>Actinomycetota</taxon>
        <taxon>Actinomycetes</taxon>
        <taxon>Kitasatosporales</taxon>
        <taxon>Streptomycetaceae</taxon>
        <taxon>Streptomyces</taxon>
        <taxon>Streptomyces aurantiacus group</taxon>
    </lineage>
</organism>
<feature type="domain" description="DUF4333" evidence="1">
    <location>
        <begin position="44"/>
        <end position="110"/>
    </location>
</feature>
<gene>
    <name evidence="2" type="ORF">GCM10010094_24860</name>
</gene>
<dbReference type="RefSeq" id="WP_189321925.1">
    <property type="nucleotide sequence ID" value="NZ_BMPQ01000005.1"/>
</dbReference>